<dbReference type="AlphaFoldDB" id="D0DRJ5"/>
<dbReference type="HOGENOM" id="CLU_039489_0_0_9"/>
<dbReference type="InterPro" id="IPR008928">
    <property type="entry name" value="6-hairpin_glycosidase_sf"/>
</dbReference>
<dbReference type="InterPro" id="IPR049164">
    <property type="entry name" value="Glyco_hydro_78_N"/>
</dbReference>
<dbReference type="GO" id="GO:0005975">
    <property type="term" value="P:carbohydrate metabolic process"/>
    <property type="evidence" value="ECO:0007669"/>
    <property type="project" value="InterPro"/>
</dbReference>
<evidence type="ECO:0000259" key="2">
    <source>
        <dbReference type="Pfam" id="PF21104"/>
    </source>
</evidence>
<dbReference type="InterPro" id="IPR012341">
    <property type="entry name" value="6hp_glycosidase-like_sf"/>
</dbReference>
<dbReference type="Pfam" id="PF17389">
    <property type="entry name" value="Bac_rhamnosid6H"/>
    <property type="match status" value="1"/>
</dbReference>
<dbReference type="EMBL" id="GG704699">
    <property type="protein sequence ID" value="EEX26471.1"/>
    <property type="molecule type" value="Genomic_DNA"/>
</dbReference>
<reference evidence="3" key="1">
    <citation type="submission" date="2009-08" db="EMBL/GenBank/DDBJ databases">
        <title>The Genome Sequence of Lactobacillus fermentum 28-3-CHN.</title>
        <authorList>
            <consortium name="The Broad Institute Genome Sequencing Platform"/>
            <person name="Ward D."/>
            <person name="Feldgarden M."/>
            <person name="Earl A."/>
            <person name="Young S.K."/>
            <person name="Zeng Q."/>
            <person name="Koehrsen M."/>
            <person name="Alvarado L."/>
            <person name="Berlin A."/>
            <person name="Bochicchio J."/>
            <person name="Borenstein D."/>
            <person name="Chapman S.B."/>
            <person name="Chen Z."/>
            <person name="Engels R."/>
            <person name="Freedman E."/>
            <person name="Gellesch M."/>
            <person name="Goldberg J."/>
            <person name="Griggs A."/>
            <person name="Gujja S."/>
            <person name="Heilman E."/>
            <person name="Heiman D."/>
            <person name="Hepburn T."/>
            <person name="Howarth C."/>
            <person name="Jen D."/>
            <person name="Larson L."/>
            <person name="Lewis B."/>
            <person name="Mehta T."/>
            <person name="Park D."/>
            <person name="Pearson M."/>
            <person name="Roberts A."/>
            <person name="Saif S."/>
            <person name="Shea T."/>
            <person name="Shenoy N."/>
            <person name="Sisk P."/>
            <person name="Stolte C."/>
            <person name="Sykes S."/>
            <person name="Thomson T."/>
            <person name="Walk T."/>
            <person name="White J."/>
            <person name="Yandava C."/>
            <person name="Liu Y."/>
            <person name="Xu Q."/>
            <person name="Haas B."/>
            <person name="Nusbaum C."/>
            <person name="Birren B."/>
        </authorList>
    </citation>
    <scope>NUCLEOTIDE SEQUENCE</scope>
    <source>
        <strain evidence="3">28-3-CHN</strain>
    </source>
</reference>
<dbReference type="Proteomes" id="UP000004920">
    <property type="component" value="Unassembled WGS sequence"/>
</dbReference>
<evidence type="ECO:0000259" key="1">
    <source>
        <dbReference type="Pfam" id="PF17389"/>
    </source>
</evidence>
<dbReference type="PANTHER" id="PTHR34987:SF4">
    <property type="entry name" value="ALPHA-L-RHAMNOSIDASE C-TERMINAL DOMAIN-CONTAINING PROTEIN"/>
    <property type="match status" value="1"/>
</dbReference>
<dbReference type="RefSeq" id="WP_003685027.1">
    <property type="nucleotide sequence ID" value="NZ_GG704699.1"/>
</dbReference>
<dbReference type="InterPro" id="IPR035396">
    <property type="entry name" value="Bac_rhamnosid6H"/>
</dbReference>
<dbReference type="Gene3D" id="1.50.10.10">
    <property type="match status" value="1"/>
</dbReference>
<proteinExistence type="predicted"/>
<feature type="domain" description="Alpha-L-rhamnosidase six-hairpin glycosidase" evidence="1">
    <location>
        <begin position="194"/>
        <end position="522"/>
    </location>
</feature>
<sequence length="527" mass="60688">MGFKFQINDDVKFNHNMDLLTKADNYKPELHITKVKAKSIVELNEDPTKLEGVGIKRIGGINDLSKMKLTRDDQVIIDMGEHCVGKFNLHLSHIGSPMDSPLALKIKFAEMPNELTYKSEDYDGWLSKAWIQEEVIHLDQLPADLNLTRRYAFRYVQISVIDTSPKWQVMLSEPYATITSSVTSLEGKWPDFHDDELNEIYKVGVKTLHDCMQDVFEDGPKRDRRLWLGDLRLQALANYSTFDNQALVKRCLYLFGAMTATDGRISANVFTNQEYVPDDTFMYDYSLFFITTLADFEDQHNDMELLSDLYLVAKKQWEVMEGFISEEGMVKPPKEYTVFVDWSTKFDKSTATQAITIYAIKKLIKLTTQMDDPVVNHYQELCNKLVSYAKSELFDEDQGLFISGDQREVNIASQVWMVLADVLDMQESKEVMKKALATLFPVKGIATPYMYHHIDEALFKSGLSDEAIKLMKGYWGKMIDLGADTYWEAFEPEKPNYSPYGSPIVNSYCHAWSCTPVYLLKKYFNLK</sequence>
<dbReference type="PANTHER" id="PTHR34987">
    <property type="entry name" value="C, PUTATIVE (AFU_ORTHOLOGUE AFUA_3G02880)-RELATED"/>
    <property type="match status" value="1"/>
</dbReference>
<name>D0DRJ5_LIMFE</name>
<evidence type="ECO:0000313" key="3">
    <source>
        <dbReference type="EMBL" id="EEX26471.1"/>
    </source>
</evidence>
<gene>
    <name evidence="3" type="ORF">HMPREF0513_00209</name>
</gene>
<organism evidence="3">
    <name type="scientific">Limosilactobacillus fermentum 28-3-CHN</name>
    <dbReference type="NCBI Taxonomy" id="575599"/>
    <lineage>
        <taxon>Bacteria</taxon>
        <taxon>Bacillati</taxon>
        <taxon>Bacillota</taxon>
        <taxon>Bacilli</taxon>
        <taxon>Lactobacillales</taxon>
        <taxon>Lactobacillaceae</taxon>
        <taxon>Limosilactobacillus</taxon>
    </lineage>
</organism>
<dbReference type="Pfam" id="PF21104">
    <property type="entry name" value="Glyco_hydro_78_N"/>
    <property type="match status" value="1"/>
</dbReference>
<dbReference type="SUPFAM" id="SSF48208">
    <property type="entry name" value="Six-hairpin glycosidases"/>
    <property type="match status" value="1"/>
</dbReference>
<protein>
    <submittedName>
        <fullName evidence="3">Bacterial alpha-L-rhamnosidase</fullName>
    </submittedName>
</protein>
<accession>D0DRJ5</accession>
<feature type="domain" description="Glycosyl hydrolase family 78 alpha-rhamnosidase N-terminal" evidence="2">
    <location>
        <begin position="38"/>
        <end position="176"/>
    </location>
</feature>